<evidence type="ECO:0000313" key="1">
    <source>
        <dbReference type="EMBL" id="CAB4143286.1"/>
    </source>
</evidence>
<dbReference type="EMBL" id="LR796421">
    <property type="protein sequence ID" value="CAB4143286.1"/>
    <property type="molecule type" value="Genomic_DNA"/>
</dbReference>
<protein>
    <submittedName>
        <fullName evidence="1">Uncharacterized protein</fullName>
    </submittedName>
</protein>
<reference evidence="1" key="1">
    <citation type="submission" date="2020-04" db="EMBL/GenBank/DDBJ databases">
        <authorList>
            <person name="Chiriac C."/>
            <person name="Salcher M."/>
            <person name="Ghai R."/>
            <person name="Kavagutti S V."/>
        </authorList>
    </citation>
    <scope>NUCLEOTIDE SEQUENCE</scope>
</reference>
<organism evidence="1">
    <name type="scientific">uncultured Caudovirales phage</name>
    <dbReference type="NCBI Taxonomy" id="2100421"/>
    <lineage>
        <taxon>Viruses</taxon>
        <taxon>Duplodnaviria</taxon>
        <taxon>Heunggongvirae</taxon>
        <taxon>Uroviricota</taxon>
        <taxon>Caudoviricetes</taxon>
        <taxon>Peduoviridae</taxon>
        <taxon>Maltschvirus</taxon>
        <taxon>Maltschvirus maltsch</taxon>
    </lineage>
</organism>
<name>A0A6J5ME71_9CAUD</name>
<sequence>MEPVEEDIIGITPVQYITQGAISAINQYWDTQALIHGTQKTTSAVRLLDIEDFDYDEGKNLLTLVDELPMYIPQQAIDSIHISSGKHFEQEVSHRLDRMIYVRNEATGNTVTFTYQSLQFTVKAHTAKPDKIECHYVVQPGSLWNSKLHNDKGQPLKLILTYEIMQA</sequence>
<proteinExistence type="predicted"/>
<accession>A0A6J5ME71</accession>
<gene>
    <name evidence="1" type="ORF">UFOVP450_101</name>
</gene>